<proteinExistence type="predicted"/>
<accession>A0AAV3Q281</accession>
<evidence type="ECO:0000313" key="1">
    <source>
        <dbReference type="EMBL" id="GAA0157620.1"/>
    </source>
</evidence>
<sequence>MYQRELYKKSLDGPLLLCVSAENISMVLFEGTDLVGKLPKAKGGLEYAVIAVDYFSKWVEEAPLKKTKEELGPNMGEQGNMAKRVANGIVVTQHHSLACDWKNPLVYGTEAVLPVERVQSRQFRVGNLVMRM</sequence>
<gene>
    <name evidence="1" type="ORF">LIER_14849</name>
</gene>
<name>A0AAV3Q281_LITER</name>
<protein>
    <submittedName>
        <fullName evidence="1">Uncharacterized protein</fullName>
    </submittedName>
</protein>
<comment type="caution">
    <text evidence="1">The sequence shown here is derived from an EMBL/GenBank/DDBJ whole genome shotgun (WGS) entry which is preliminary data.</text>
</comment>
<evidence type="ECO:0000313" key="2">
    <source>
        <dbReference type="Proteomes" id="UP001454036"/>
    </source>
</evidence>
<dbReference type="Proteomes" id="UP001454036">
    <property type="component" value="Unassembled WGS sequence"/>
</dbReference>
<keyword evidence="2" id="KW-1185">Reference proteome</keyword>
<dbReference type="AlphaFoldDB" id="A0AAV3Q281"/>
<dbReference type="EMBL" id="BAABME010003148">
    <property type="protein sequence ID" value="GAA0157620.1"/>
    <property type="molecule type" value="Genomic_DNA"/>
</dbReference>
<organism evidence="1 2">
    <name type="scientific">Lithospermum erythrorhizon</name>
    <name type="common">Purple gromwell</name>
    <name type="synonym">Lithospermum officinale var. erythrorhizon</name>
    <dbReference type="NCBI Taxonomy" id="34254"/>
    <lineage>
        <taxon>Eukaryota</taxon>
        <taxon>Viridiplantae</taxon>
        <taxon>Streptophyta</taxon>
        <taxon>Embryophyta</taxon>
        <taxon>Tracheophyta</taxon>
        <taxon>Spermatophyta</taxon>
        <taxon>Magnoliopsida</taxon>
        <taxon>eudicotyledons</taxon>
        <taxon>Gunneridae</taxon>
        <taxon>Pentapetalae</taxon>
        <taxon>asterids</taxon>
        <taxon>lamiids</taxon>
        <taxon>Boraginales</taxon>
        <taxon>Boraginaceae</taxon>
        <taxon>Boraginoideae</taxon>
        <taxon>Lithospermeae</taxon>
        <taxon>Lithospermum</taxon>
    </lineage>
</organism>
<reference evidence="1 2" key="1">
    <citation type="submission" date="2024-01" db="EMBL/GenBank/DDBJ databases">
        <title>The complete chloroplast genome sequence of Lithospermum erythrorhizon: insights into the phylogenetic relationship among Boraginaceae species and the maternal lineages of purple gromwells.</title>
        <authorList>
            <person name="Okada T."/>
            <person name="Watanabe K."/>
        </authorList>
    </citation>
    <scope>NUCLEOTIDE SEQUENCE [LARGE SCALE GENOMIC DNA]</scope>
</reference>